<sequence>MVSREVSAMSFHIKNFYKGCIALLLLPIVIVIVLGGAIADVWLATFPGPVTKQAVSRFSLMGESNLPTWLASSLLLLCAAVSALITISAWLNRSADRVGWLMLSLFLLLLSVDEIAMFHELSGILLEAIIPEVRNLGGIFFYSWVLVAIPALLLVFLVFRKWASAQTKRFKSLFILGVIIFFSGAVGMEMFNAAYEASSPDSRISYAIFTAFEELLEFMGVIVILHALVAQLIRSGFSMGFGSSNTANPN</sequence>
<accession>A0ABU2ZNI5</accession>
<keyword evidence="3" id="KW-1185">Reference proteome</keyword>
<evidence type="ECO:0008006" key="4">
    <source>
        <dbReference type="Google" id="ProtNLM"/>
    </source>
</evidence>
<feature type="transmembrane region" description="Helical" evidence="1">
    <location>
        <begin position="66"/>
        <end position="91"/>
    </location>
</feature>
<feature type="transmembrane region" description="Helical" evidence="1">
    <location>
        <begin position="139"/>
        <end position="160"/>
    </location>
</feature>
<gene>
    <name evidence="2" type="ORF">RM533_12520</name>
</gene>
<organism evidence="2 3">
    <name type="scientific">Croceicoccus esteveae</name>
    <dbReference type="NCBI Taxonomy" id="3075597"/>
    <lineage>
        <taxon>Bacteria</taxon>
        <taxon>Pseudomonadati</taxon>
        <taxon>Pseudomonadota</taxon>
        <taxon>Alphaproteobacteria</taxon>
        <taxon>Sphingomonadales</taxon>
        <taxon>Erythrobacteraceae</taxon>
        <taxon>Croceicoccus</taxon>
    </lineage>
</organism>
<keyword evidence="1" id="KW-1133">Transmembrane helix</keyword>
<comment type="caution">
    <text evidence="2">The sequence shown here is derived from an EMBL/GenBank/DDBJ whole genome shotgun (WGS) entry which is preliminary data.</text>
</comment>
<feature type="transmembrane region" description="Helical" evidence="1">
    <location>
        <begin position="172"/>
        <end position="195"/>
    </location>
</feature>
<evidence type="ECO:0000256" key="1">
    <source>
        <dbReference type="SAM" id="Phobius"/>
    </source>
</evidence>
<evidence type="ECO:0000313" key="2">
    <source>
        <dbReference type="EMBL" id="MDT0576992.1"/>
    </source>
</evidence>
<evidence type="ECO:0000313" key="3">
    <source>
        <dbReference type="Proteomes" id="UP001259803"/>
    </source>
</evidence>
<proteinExistence type="predicted"/>
<feature type="transmembrane region" description="Helical" evidence="1">
    <location>
        <begin position="98"/>
        <end position="119"/>
    </location>
</feature>
<dbReference type="EMBL" id="JAVRHS010000014">
    <property type="protein sequence ID" value="MDT0576992.1"/>
    <property type="molecule type" value="Genomic_DNA"/>
</dbReference>
<feature type="transmembrane region" description="Helical" evidence="1">
    <location>
        <begin position="21"/>
        <end position="46"/>
    </location>
</feature>
<feature type="transmembrane region" description="Helical" evidence="1">
    <location>
        <begin position="215"/>
        <end position="233"/>
    </location>
</feature>
<protein>
    <recommendedName>
        <fullName evidence="4">Multidrug transporter</fullName>
    </recommendedName>
</protein>
<name>A0ABU2ZNI5_9SPHN</name>
<dbReference type="Proteomes" id="UP001259803">
    <property type="component" value="Unassembled WGS sequence"/>
</dbReference>
<reference evidence="2 3" key="1">
    <citation type="submission" date="2023-09" db="EMBL/GenBank/DDBJ databases">
        <authorList>
            <person name="Rey-Velasco X."/>
        </authorList>
    </citation>
    <scope>NUCLEOTIDE SEQUENCE [LARGE SCALE GENOMIC DNA]</scope>
    <source>
        <strain evidence="2 3">F390</strain>
    </source>
</reference>
<keyword evidence="1" id="KW-0812">Transmembrane</keyword>
<dbReference type="RefSeq" id="WP_311341567.1">
    <property type="nucleotide sequence ID" value="NZ_JAVRHS010000014.1"/>
</dbReference>
<keyword evidence="1" id="KW-0472">Membrane</keyword>